<dbReference type="GO" id="GO:0005524">
    <property type="term" value="F:ATP binding"/>
    <property type="evidence" value="ECO:0007669"/>
    <property type="project" value="UniProtKB-KW"/>
</dbReference>
<keyword evidence="6" id="KW-1185">Reference proteome</keyword>
<comment type="similarity">
    <text evidence="1">Belongs to the TrbE/VirB4 family.</text>
</comment>
<dbReference type="Pfam" id="PF03135">
    <property type="entry name" value="CagE_TrbE_VirB"/>
    <property type="match status" value="1"/>
</dbReference>
<dbReference type="PANTHER" id="PTHR30121">
    <property type="entry name" value="UNCHARACTERIZED PROTEIN YJGR-RELATED"/>
    <property type="match status" value="1"/>
</dbReference>
<evidence type="ECO:0000313" key="5">
    <source>
        <dbReference type="EMBL" id="PZX12445.1"/>
    </source>
</evidence>
<gene>
    <name evidence="5" type="ORF">LX81_03549</name>
</gene>
<feature type="domain" description="AAA+ ATPase" evidence="4">
    <location>
        <begin position="442"/>
        <end position="709"/>
    </location>
</feature>
<accession>A0A2W7MWC4</accession>
<protein>
    <submittedName>
        <fullName evidence="5">Type IV secretion system protein VirB4</fullName>
    </submittedName>
</protein>
<dbReference type="Gene3D" id="3.40.50.300">
    <property type="entry name" value="P-loop containing nucleotide triphosphate hydrolases"/>
    <property type="match status" value="2"/>
</dbReference>
<organism evidence="5 6">
    <name type="scientific">Palleronia aestuarii</name>
    <dbReference type="NCBI Taxonomy" id="568105"/>
    <lineage>
        <taxon>Bacteria</taxon>
        <taxon>Pseudomonadati</taxon>
        <taxon>Pseudomonadota</taxon>
        <taxon>Alphaproteobacteria</taxon>
        <taxon>Rhodobacterales</taxon>
        <taxon>Roseobacteraceae</taxon>
        <taxon>Palleronia</taxon>
    </lineage>
</organism>
<sequence>MSAKGLRGFAERPAVSDMLGTAILRSERFGRHLPFVSAVRDDVILTKQGDLIASAVIGGIDSMTSDDAAINEIGEGFARVVGQLGERFAFYVNKVSRPDPADLPLIDGAGFAASVDAAWRATLAGRALKARVLMVTLVIRQSAADRFTFLPGRGKKNFRRDITARTAALDEALNLVRGIYAPHGFRRLAVSDGEWLSLLGSVLGHGYRKVIAEPGQLLAETMTNFEVTFRSGTLVLENGMETRFGAIFGMKSYPARTWPTMLDGLQLPYDVTVTNSFIPRRGNEATERITRIYRQRGVSEDAAISLTEQLVQAADDVASGRTSFGDHHCSVQVFCDSPEELEDAASEVWRAAQEAGAVMVRERWAAKALYFAQVPGNWPYRIRDGLVSAHNFAELAALHNTSRGRAPDESPWGVSITAFPTVSSTLHRFNFHERGRAGEEPSVGHTLVLGRTGSGKTISTAFLMAQARRADARLIVFDKDQGLEMAVRALGGSYSEIRIGEPTGFNPFATETDARGAAWLTDWLTDILGRTAPLDTVQSVALNEAVRQITRAETELRTFEGLESLVASTDDDGDLVTRVREWTAQGRFGWLFARPARKSISIGEDVVGLDMTELLDQNAERSALLAYLFRRIERVVEDRHPTIIVIDEAWKMLADDIFVKRLHDWLVTMRKRNCVVMMLTQTPGHLVESSVGTIITESVATQLLFPNPRANPEDYKILRLNEREAEFLSGPTGGQRLALLRSGPDSVYVNTDLSGLGGLVTVLGGGKTGDERAPIEWRQTPEFWKEMT</sequence>
<dbReference type="SMART" id="SM00382">
    <property type="entry name" value="AAA"/>
    <property type="match status" value="1"/>
</dbReference>
<proteinExistence type="inferred from homology"/>
<dbReference type="InterPro" id="IPR027417">
    <property type="entry name" value="P-loop_NTPase"/>
</dbReference>
<reference evidence="5 6" key="1">
    <citation type="submission" date="2018-06" db="EMBL/GenBank/DDBJ databases">
        <title>Genomic Encyclopedia of Archaeal and Bacterial Type Strains, Phase II (KMG-II): from individual species to whole genera.</title>
        <authorList>
            <person name="Goeker M."/>
        </authorList>
    </citation>
    <scope>NUCLEOTIDE SEQUENCE [LARGE SCALE GENOMIC DNA]</scope>
    <source>
        <strain evidence="5 6">DSM 22009</strain>
    </source>
</reference>
<dbReference type="RefSeq" id="WP_111538594.1">
    <property type="nucleotide sequence ID" value="NZ_QKZL01000023.1"/>
</dbReference>
<dbReference type="InterPro" id="IPR018145">
    <property type="entry name" value="CagE_TrbE_VirB_cntrl_dom"/>
</dbReference>
<evidence type="ECO:0000256" key="1">
    <source>
        <dbReference type="ARBA" id="ARBA00006512"/>
    </source>
</evidence>
<dbReference type="OrthoDB" id="9816422at2"/>
<dbReference type="InterPro" id="IPR003593">
    <property type="entry name" value="AAA+_ATPase"/>
</dbReference>
<name>A0A2W7MWC4_9RHOB</name>
<keyword evidence="3" id="KW-0067">ATP-binding</keyword>
<dbReference type="Proteomes" id="UP000248916">
    <property type="component" value="Unassembled WGS sequence"/>
</dbReference>
<dbReference type="InterPro" id="IPR051162">
    <property type="entry name" value="T4SS_component"/>
</dbReference>
<dbReference type="AlphaFoldDB" id="A0A2W7MWC4"/>
<evidence type="ECO:0000259" key="4">
    <source>
        <dbReference type="SMART" id="SM00382"/>
    </source>
</evidence>
<evidence type="ECO:0000256" key="3">
    <source>
        <dbReference type="ARBA" id="ARBA00022840"/>
    </source>
</evidence>
<keyword evidence="2" id="KW-0547">Nucleotide-binding</keyword>
<dbReference type="PANTHER" id="PTHR30121:SF12">
    <property type="entry name" value="TYPE IV SECRETION SYSTEM PROTEIN CAGE"/>
    <property type="match status" value="1"/>
</dbReference>
<comment type="caution">
    <text evidence="5">The sequence shown here is derived from an EMBL/GenBank/DDBJ whole genome shotgun (WGS) entry which is preliminary data.</text>
</comment>
<dbReference type="SUPFAM" id="SSF52540">
    <property type="entry name" value="P-loop containing nucleoside triphosphate hydrolases"/>
    <property type="match status" value="1"/>
</dbReference>
<evidence type="ECO:0000313" key="6">
    <source>
        <dbReference type="Proteomes" id="UP000248916"/>
    </source>
</evidence>
<evidence type="ECO:0000256" key="2">
    <source>
        <dbReference type="ARBA" id="ARBA00022741"/>
    </source>
</evidence>
<dbReference type="EMBL" id="QKZL01000023">
    <property type="protein sequence ID" value="PZX12445.1"/>
    <property type="molecule type" value="Genomic_DNA"/>
</dbReference>